<feature type="signal peptide" evidence="2">
    <location>
        <begin position="1"/>
        <end position="21"/>
    </location>
</feature>
<dbReference type="RefSeq" id="XP_034234241.1">
    <property type="nucleotide sequence ID" value="XM_034378350.1"/>
</dbReference>
<keyword evidence="3" id="KW-1185">Reference proteome</keyword>
<feature type="region of interest" description="Disordered" evidence="1">
    <location>
        <begin position="57"/>
        <end position="117"/>
    </location>
</feature>
<keyword evidence="2" id="KW-0732">Signal</keyword>
<reference evidence="4" key="1">
    <citation type="submission" date="2025-08" db="UniProtKB">
        <authorList>
            <consortium name="RefSeq"/>
        </authorList>
    </citation>
    <scope>IDENTIFICATION</scope>
    <source>
        <tissue evidence="4">Total insect</tissue>
    </source>
</reference>
<name>A0A6P8YD05_THRPL</name>
<dbReference type="KEGG" id="tpal:117641203"/>
<proteinExistence type="predicted"/>
<dbReference type="AlphaFoldDB" id="A0A6P8YD05"/>
<evidence type="ECO:0000313" key="4">
    <source>
        <dbReference type="RefSeq" id="XP_034234241.1"/>
    </source>
</evidence>
<dbReference type="PROSITE" id="PS51257">
    <property type="entry name" value="PROKAR_LIPOPROTEIN"/>
    <property type="match status" value="1"/>
</dbReference>
<evidence type="ECO:0000256" key="2">
    <source>
        <dbReference type="SAM" id="SignalP"/>
    </source>
</evidence>
<feature type="compositionally biased region" description="Low complexity" evidence="1">
    <location>
        <begin position="88"/>
        <end position="117"/>
    </location>
</feature>
<dbReference type="Proteomes" id="UP000515158">
    <property type="component" value="Unplaced"/>
</dbReference>
<organism evidence="4">
    <name type="scientific">Thrips palmi</name>
    <name type="common">Melon thrips</name>
    <dbReference type="NCBI Taxonomy" id="161013"/>
    <lineage>
        <taxon>Eukaryota</taxon>
        <taxon>Metazoa</taxon>
        <taxon>Ecdysozoa</taxon>
        <taxon>Arthropoda</taxon>
        <taxon>Hexapoda</taxon>
        <taxon>Insecta</taxon>
        <taxon>Pterygota</taxon>
        <taxon>Neoptera</taxon>
        <taxon>Paraneoptera</taxon>
        <taxon>Thysanoptera</taxon>
        <taxon>Terebrantia</taxon>
        <taxon>Thripoidea</taxon>
        <taxon>Thripidae</taxon>
        <taxon>Thrips</taxon>
    </lineage>
</organism>
<accession>A0A6P8YD05</accession>
<sequence>MRPPTCLVLSLLSLCIGLTSCQQGGRFFFPETPLQPQPQPRFIPFQQTADDQQFQAGFFHQQPPPPPQPPQQPFSPFRSAAPDYHGDFIQSQQQQIGQSQGLRQQQPQQQQQSELSPFQRVPQFQQFQQQFPATAPQQFSPFAFQSAAPPSAPAAPRPQVTPVQSRLQPSQSGGQPSGPTSFVQPFTPTTIRPPAGTLGALRGRRPTPLAETTGLGATGPQRFLDQGRPEGDLRLRHLRAPAAGP</sequence>
<feature type="compositionally biased region" description="Pro residues" evidence="1">
    <location>
        <begin position="62"/>
        <end position="73"/>
    </location>
</feature>
<dbReference type="OrthoDB" id="10667390at2759"/>
<feature type="compositionally biased region" description="Polar residues" evidence="1">
    <location>
        <begin position="180"/>
        <end position="190"/>
    </location>
</feature>
<evidence type="ECO:0000256" key="1">
    <source>
        <dbReference type="SAM" id="MobiDB-lite"/>
    </source>
</evidence>
<dbReference type="InParanoid" id="A0A6P8YD05"/>
<feature type="chain" id="PRO_5028470722" evidence="2">
    <location>
        <begin position="22"/>
        <end position="245"/>
    </location>
</feature>
<feature type="region of interest" description="Disordered" evidence="1">
    <location>
        <begin position="143"/>
        <end position="245"/>
    </location>
</feature>
<evidence type="ECO:0000313" key="3">
    <source>
        <dbReference type="Proteomes" id="UP000515158"/>
    </source>
</evidence>
<gene>
    <name evidence="4" type="primary">LOC117641203</name>
</gene>
<dbReference type="GeneID" id="117641203"/>
<feature type="compositionally biased region" description="Low complexity" evidence="1">
    <location>
        <begin position="168"/>
        <end position="179"/>
    </location>
</feature>
<protein>
    <submittedName>
        <fullName evidence="4">Gamma-gliadin-like</fullName>
    </submittedName>
</protein>
<feature type="compositionally biased region" description="Basic and acidic residues" evidence="1">
    <location>
        <begin position="225"/>
        <end position="235"/>
    </location>
</feature>